<dbReference type="EMBL" id="JACVVK020000260">
    <property type="protein sequence ID" value="KAK7481525.1"/>
    <property type="molecule type" value="Genomic_DNA"/>
</dbReference>
<keyword evidence="2" id="KW-1185">Reference proteome</keyword>
<name>A0ABD0K3S0_9CAEN</name>
<sequence>MVHHPFDPTEYSIPVLGTPSPVSQLQNATVNCPPQELWNVLNNTTRHSSKEHRIRCPSKWFFSVSSSNVFC</sequence>
<dbReference type="Proteomes" id="UP001519460">
    <property type="component" value="Unassembled WGS sequence"/>
</dbReference>
<accession>A0ABD0K3S0</accession>
<evidence type="ECO:0000313" key="2">
    <source>
        <dbReference type="Proteomes" id="UP001519460"/>
    </source>
</evidence>
<gene>
    <name evidence="1" type="ORF">BaRGS_00027174</name>
</gene>
<evidence type="ECO:0000313" key="1">
    <source>
        <dbReference type="EMBL" id="KAK7481525.1"/>
    </source>
</evidence>
<protein>
    <submittedName>
        <fullName evidence="1">Uncharacterized protein</fullName>
    </submittedName>
</protein>
<proteinExistence type="predicted"/>
<comment type="caution">
    <text evidence="1">The sequence shown here is derived from an EMBL/GenBank/DDBJ whole genome shotgun (WGS) entry which is preliminary data.</text>
</comment>
<reference evidence="1 2" key="1">
    <citation type="journal article" date="2023" name="Sci. Data">
        <title>Genome assembly of the Korean intertidal mud-creeper Batillaria attramentaria.</title>
        <authorList>
            <person name="Patra A.K."/>
            <person name="Ho P.T."/>
            <person name="Jun S."/>
            <person name="Lee S.J."/>
            <person name="Kim Y."/>
            <person name="Won Y.J."/>
        </authorList>
    </citation>
    <scope>NUCLEOTIDE SEQUENCE [LARGE SCALE GENOMIC DNA]</scope>
    <source>
        <strain evidence="1">Wonlab-2016</strain>
    </source>
</reference>
<dbReference type="AlphaFoldDB" id="A0ABD0K3S0"/>
<organism evidence="1 2">
    <name type="scientific">Batillaria attramentaria</name>
    <dbReference type="NCBI Taxonomy" id="370345"/>
    <lineage>
        <taxon>Eukaryota</taxon>
        <taxon>Metazoa</taxon>
        <taxon>Spiralia</taxon>
        <taxon>Lophotrochozoa</taxon>
        <taxon>Mollusca</taxon>
        <taxon>Gastropoda</taxon>
        <taxon>Caenogastropoda</taxon>
        <taxon>Sorbeoconcha</taxon>
        <taxon>Cerithioidea</taxon>
        <taxon>Batillariidae</taxon>
        <taxon>Batillaria</taxon>
    </lineage>
</organism>